<feature type="transmembrane region" description="Helical" evidence="1">
    <location>
        <begin position="144"/>
        <end position="167"/>
    </location>
</feature>
<dbReference type="AlphaFoldDB" id="A0A2S8RD00"/>
<feature type="transmembrane region" description="Helical" evidence="1">
    <location>
        <begin position="173"/>
        <end position="197"/>
    </location>
</feature>
<evidence type="ECO:0000313" key="2">
    <source>
        <dbReference type="EMBL" id="PQQ67651.1"/>
    </source>
</evidence>
<organism evidence="2 3">
    <name type="scientific">Acetivibrio saccincola</name>
    <dbReference type="NCBI Taxonomy" id="1677857"/>
    <lineage>
        <taxon>Bacteria</taxon>
        <taxon>Bacillati</taxon>
        <taxon>Bacillota</taxon>
        <taxon>Clostridia</taxon>
        <taxon>Eubacteriales</taxon>
        <taxon>Oscillospiraceae</taxon>
        <taxon>Acetivibrio</taxon>
    </lineage>
</organism>
<dbReference type="Proteomes" id="UP000239720">
    <property type="component" value="Unassembled WGS sequence"/>
</dbReference>
<reference evidence="2 3" key="1">
    <citation type="journal article" date="2018" name="Syst. Appl. Microbiol.">
        <title>Characterization and high-quality draft genome sequence of Herbivorax saccincola A7, an anaerobic, alkaliphilic, thermophilic, cellulolytic, and xylanolytic bacterium.</title>
        <authorList>
            <person name="Aikawa S."/>
            <person name="Baramee S."/>
            <person name="Sermsathanaswadi J."/>
            <person name="Thianheng P."/>
            <person name="Tachaapaikoon C."/>
            <person name="Shikata A."/>
            <person name="Waeonukul R."/>
            <person name="Pason P."/>
            <person name="Ratanakhanokchai K."/>
            <person name="Kosugi A."/>
        </authorList>
    </citation>
    <scope>NUCLEOTIDE SEQUENCE [LARGE SCALE GENOMIC DNA]</scope>
    <source>
        <strain evidence="2 3">A7</strain>
    </source>
</reference>
<sequence length="284" mass="32221">MQINPVIEKELKTKMRGWRAPALITAYLGFLFFVVFIYFLIYQENRRYGSQVLIPEIVVSLYNTIAFIQLLLILFITPIITGGAISSERERQTLDLLLCTDFSALKIIIGKIFVSIAHIMLLVTASFPILGIVFLYGGVRIWDVILLFIFYIIIAVMTASIGVFYSTVFKKSIVSIVMTYLTLGFFIVGTAIALLIYSELILDYLYRLNWYDIMFFLTPNPFYGFGIVIEDTLTDYGLLDLFVEAAIYRGGVPVITALGANSIFNIALSICLIMLSARRLRRLK</sequence>
<dbReference type="EMBL" id="NEMB01000003">
    <property type="protein sequence ID" value="PQQ67651.1"/>
    <property type="molecule type" value="Genomic_DNA"/>
</dbReference>
<evidence type="ECO:0008006" key="4">
    <source>
        <dbReference type="Google" id="ProtNLM"/>
    </source>
</evidence>
<feature type="transmembrane region" description="Helical" evidence="1">
    <location>
        <begin position="61"/>
        <end position="81"/>
    </location>
</feature>
<protein>
    <recommendedName>
        <fullName evidence="4">ABC-2 family transporter protein</fullName>
    </recommendedName>
</protein>
<dbReference type="Pfam" id="PF12679">
    <property type="entry name" value="ABC2_membrane_2"/>
    <property type="match status" value="1"/>
</dbReference>
<evidence type="ECO:0000313" key="3">
    <source>
        <dbReference type="Proteomes" id="UP000239720"/>
    </source>
</evidence>
<accession>A0A2S8RD00</accession>
<comment type="caution">
    <text evidence="2">The sequence shown here is derived from an EMBL/GenBank/DDBJ whole genome shotgun (WGS) entry which is preliminary data.</text>
</comment>
<dbReference type="OrthoDB" id="9815855at2"/>
<dbReference type="PANTHER" id="PTHR43471">
    <property type="entry name" value="ABC TRANSPORTER PERMEASE"/>
    <property type="match status" value="1"/>
</dbReference>
<proteinExistence type="predicted"/>
<gene>
    <name evidence="2" type="ORF">B9R14_13430</name>
</gene>
<evidence type="ECO:0000256" key="1">
    <source>
        <dbReference type="SAM" id="Phobius"/>
    </source>
</evidence>
<dbReference type="PANTHER" id="PTHR43471:SF12">
    <property type="entry name" value="HYPOTHETICAL MEMBRANE PROTEIN, CONSERVED"/>
    <property type="match status" value="1"/>
</dbReference>
<dbReference type="RefSeq" id="WP_105368416.1">
    <property type="nucleotide sequence ID" value="NZ_DAONOL010000039.1"/>
</dbReference>
<feature type="transmembrane region" description="Helical" evidence="1">
    <location>
        <begin position="254"/>
        <end position="275"/>
    </location>
</feature>
<dbReference type="GO" id="GO:0140359">
    <property type="term" value="F:ABC-type transporter activity"/>
    <property type="evidence" value="ECO:0007669"/>
    <property type="project" value="InterPro"/>
</dbReference>
<feature type="transmembrane region" description="Helical" evidence="1">
    <location>
        <begin position="119"/>
        <end position="137"/>
    </location>
</feature>
<keyword evidence="1" id="KW-0472">Membrane</keyword>
<name>A0A2S8RD00_9FIRM</name>
<keyword evidence="1" id="KW-1133">Transmembrane helix</keyword>
<dbReference type="GO" id="GO:0005886">
    <property type="term" value="C:plasma membrane"/>
    <property type="evidence" value="ECO:0007669"/>
    <property type="project" value="UniProtKB-SubCell"/>
</dbReference>
<feature type="transmembrane region" description="Helical" evidence="1">
    <location>
        <begin position="20"/>
        <end position="41"/>
    </location>
</feature>
<keyword evidence="1" id="KW-0812">Transmembrane</keyword>